<feature type="transmembrane region" description="Helical" evidence="1">
    <location>
        <begin position="26"/>
        <end position="47"/>
    </location>
</feature>
<keyword evidence="1" id="KW-0812">Transmembrane</keyword>
<keyword evidence="3" id="KW-1185">Reference proteome</keyword>
<reference evidence="3" key="1">
    <citation type="submission" date="2017-04" db="EMBL/GenBank/DDBJ databases">
        <authorList>
            <person name="Varghese N."/>
            <person name="Submissions S."/>
        </authorList>
    </citation>
    <scope>NUCLEOTIDE SEQUENCE [LARGE SCALE GENOMIC DNA]</scope>
    <source>
        <strain evidence="3">DSM 16537</strain>
    </source>
</reference>
<sequence length="147" mass="16888">MKDWENFKIEKLIDTLLTKINTHPKIIFLVDGLGALLTTLLLLGILIPLQEFFGMPKNILIILSLIALAFAVYSFCCYFFLERNWKPFLFGISIANFFYCCLTLSLVYCCFAELTGLGVTYFLLELMVVMGLVMMEWKLIKAENMLS</sequence>
<feature type="transmembrane region" description="Helical" evidence="1">
    <location>
        <begin position="88"/>
        <end position="108"/>
    </location>
</feature>
<accession>A0A1W2H984</accession>
<dbReference type="STRING" id="758820.SAMN00777080_3811"/>
<protein>
    <submittedName>
        <fullName evidence="2">Uncharacterized protein</fullName>
    </submittedName>
</protein>
<feature type="transmembrane region" description="Helical" evidence="1">
    <location>
        <begin position="59"/>
        <end position="81"/>
    </location>
</feature>
<gene>
    <name evidence="2" type="ORF">SAMN00777080_3811</name>
</gene>
<dbReference type="Proteomes" id="UP000192333">
    <property type="component" value="Chromosome I"/>
</dbReference>
<proteinExistence type="predicted"/>
<organism evidence="2 3">
    <name type="scientific">Aquiflexum balticum DSM 16537</name>
    <dbReference type="NCBI Taxonomy" id="758820"/>
    <lineage>
        <taxon>Bacteria</taxon>
        <taxon>Pseudomonadati</taxon>
        <taxon>Bacteroidota</taxon>
        <taxon>Cytophagia</taxon>
        <taxon>Cytophagales</taxon>
        <taxon>Cyclobacteriaceae</taxon>
        <taxon>Aquiflexum</taxon>
    </lineage>
</organism>
<keyword evidence="1" id="KW-0472">Membrane</keyword>
<dbReference type="EMBL" id="LT838813">
    <property type="protein sequence ID" value="SMD45166.1"/>
    <property type="molecule type" value="Genomic_DNA"/>
</dbReference>
<evidence type="ECO:0000256" key="1">
    <source>
        <dbReference type="SAM" id="Phobius"/>
    </source>
</evidence>
<keyword evidence="1" id="KW-1133">Transmembrane helix</keyword>
<feature type="transmembrane region" description="Helical" evidence="1">
    <location>
        <begin position="114"/>
        <end position="135"/>
    </location>
</feature>
<evidence type="ECO:0000313" key="3">
    <source>
        <dbReference type="Proteomes" id="UP000192333"/>
    </source>
</evidence>
<name>A0A1W2H984_9BACT</name>
<dbReference type="AlphaFoldDB" id="A0A1W2H984"/>
<evidence type="ECO:0000313" key="2">
    <source>
        <dbReference type="EMBL" id="SMD45166.1"/>
    </source>
</evidence>